<name>A0ACA9LKC0_9GLOM</name>
<dbReference type="Proteomes" id="UP000789920">
    <property type="component" value="Unassembled WGS sequence"/>
</dbReference>
<accession>A0ACA9LKC0</accession>
<organism evidence="1 2">
    <name type="scientific">Racocetra persica</name>
    <dbReference type="NCBI Taxonomy" id="160502"/>
    <lineage>
        <taxon>Eukaryota</taxon>
        <taxon>Fungi</taxon>
        <taxon>Fungi incertae sedis</taxon>
        <taxon>Mucoromycota</taxon>
        <taxon>Glomeromycotina</taxon>
        <taxon>Glomeromycetes</taxon>
        <taxon>Diversisporales</taxon>
        <taxon>Gigasporaceae</taxon>
        <taxon>Racocetra</taxon>
    </lineage>
</organism>
<proteinExistence type="predicted"/>
<evidence type="ECO:0000313" key="2">
    <source>
        <dbReference type="Proteomes" id="UP000789920"/>
    </source>
</evidence>
<sequence length="478" mass="53090">MATHSVDISEKIVENTKISSVEEKKLLTKLDLRIIPLLTLLFTLSFLDRVNIGNAKLAHLERDLNLVGDQFNWCLAIFFFGYVVFEVPSNIILIKVKPSIWISTLTVGWGITMISMAFVKNFSQLMGIRFLLGVFESGLLPGIIFYITKWYKRSERGYRISLFYTGATIAGTFNGLLAYAITKLDGKSGLSGWQWIFLIDGLATVIVGLFSYLLISNYAETATWLTEDERKLVIDRLRIDGGHAHTTHFDKFQIFQAFKDLKVYINMLIFFCAIVVVYSFSFFIPTIVNGLGFDTVISQLLSTPPFILGCISSVVIAKLSDHHNVRSPYLISCLLVAILGYALLLANNASIALKYSGACIVGLGFFSSIPISFAWMLNNLAGDSKRAVGCAMAVSMGSFGGIVSAQLYRPGDAPAFKLGHSVALSFLVIAVILSIIQFYYLDRMNKDKLNNPDKFLKGLNEEEAKHLGDSHPSFTYSL</sequence>
<reference evidence="1" key="1">
    <citation type="submission" date="2021-06" db="EMBL/GenBank/DDBJ databases">
        <authorList>
            <person name="Kallberg Y."/>
            <person name="Tangrot J."/>
            <person name="Rosling A."/>
        </authorList>
    </citation>
    <scope>NUCLEOTIDE SEQUENCE</scope>
    <source>
        <strain evidence="1">MA461A</strain>
    </source>
</reference>
<protein>
    <submittedName>
        <fullName evidence="1">23185_t:CDS:1</fullName>
    </submittedName>
</protein>
<evidence type="ECO:0000313" key="1">
    <source>
        <dbReference type="EMBL" id="CAG8531673.1"/>
    </source>
</evidence>
<keyword evidence="2" id="KW-1185">Reference proteome</keyword>
<comment type="caution">
    <text evidence="1">The sequence shown here is derived from an EMBL/GenBank/DDBJ whole genome shotgun (WGS) entry which is preliminary data.</text>
</comment>
<gene>
    <name evidence="1" type="ORF">RPERSI_LOCUS3166</name>
</gene>
<dbReference type="EMBL" id="CAJVQC010003746">
    <property type="protein sequence ID" value="CAG8531673.1"/>
    <property type="molecule type" value="Genomic_DNA"/>
</dbReference>